<evidence type="ECO:0000256" key="6">
    <source>
        <dbReference type="ARBA" id="ARBA00023016"/>
    </source>
</evidence>
<comment type="caution">
    <text evidence="13">The sequence shown here is derived from an EMBL/GenBank/DDBJ whole genome shotgun (WGS) entry which is preliminary data.</text>
</comment>
<dbReference type="GO" id="GO:0140662">
    <property type="term" value="F:ATP-dependent protein folding chaperone"/>
    <property type="evidence" value="ECO:0007669"/>
    <property type="project" value="InterPro"/>
</dbReference>
<evidence type="ECO:0000256" key="4">
    <source>
        <dbReference type="ARBA" id="ARBA00022741"/>
    </source>
</evidence>
<feature type="binding site" evidence="11">
    <location>
        <position position="31"/>
    </location>
    <ligand>
        <name>ATP</name>
        <dbReference type="ChEBI" id="CHEBI:30616"/>
    </ligand>
</feature>
<gene>
    <name evidence="10" type="primary">htpG</name>
    <name evidence="13" type="ORF">HDF09_000450</name>
</gene>
<dbReference type="FunFam" id="3.30.230.80:FF:000002">
    <property type="entry name" value="Molecular chaperone HtpG"/>
    <property type="match status" value="1"/>
</dbReference>
<evidence type="ECO:0000313" key="13">
    <source>
        <dbReference type="EMBL" id="MBB5315800.1"/>
    </source>
</evidence>
<evidence type="ECO:0000256" key="8">
    <source>
        <dbReference type="ARBA" id="ARBA00058590"/>
    </source>
</evidence>
<dbReference type="InterPro" id="IPR020575">
    <property type="entry name" value="Hsp90_N"/>
</dbReference>
<feature type="binding site" evidence="11">
    <location>
        <position position="35"/>
    </location>
    <ligand>
        <name>ATP</name>
        <dbReference type="ChEBI" id="CHEBI:30616"/>
    </ligand>
</feature>
<evidence type="ECO:0000313" key="14">
    <source>
        <dbReference type="Proteomes" id="UP000568106"/>
    </source>
</evidence>
<keyword evidence="3 10" id="KW-0963">Cytoplasm</keyword>
<dbReference type="Gene3D" id="3.40.50.11260">
    <property type="match status" value="1"/>
</dbReference>
<dbReference type="GO" id="GO:0005737">
    <property type="term" value="C:cytoplasm"/>
    <property type="evidence" value="ECO:0007669"/>
    <property type="project" value="UniProtKB-SubCell"/>
</dbReference>
<dbReference type="SUPFAM" id="SSF54211">
    <property type="entry name" value="Ribosomal protein S5 domain 2-like"/>
    <property type="match status" value="1"/>
</dbReference>
<keyword evidence="5 10" id="KW-0067">ATP-binding</keyword>
<keyword evidence="14" id="KW-1185">Reference proteome</keyword>
<dbReference type="AlphaFoldDB" id="A0A7W8IEP9"/>
<feature type="binding site" evidence="11">
    <location>
        <position position="169"/>
    </location>
    <ligand>
        <name>ATP</name>
        <dbReference type="ChEBI" id="CHEBI:30616"/>
    </ligand>
</feature>
<name>A0A7W8IEP9_9BACT</name>
<dbReference type="InterPro" id="IPR003594">
    <property type="entry name" value="HATPase_dom"/>
</dbReference>
<feature type="region of interest" description="A; substrate-binding" evidence="10">
    <location>
        <begin position="1"/>
        <end position="337"/>
    </location>
</feature>
<dbReference type="PIRSF" id="PIRSF002583">
    <property type="entry name" value="Hsp90"/>
    <property type="match status" value="1"/>
</dbReference>
<evidence type="ECO:0000259" key="12">
    <source>
        <dbReference type="SMART" id="SM00387"/>
    </source>
</evidence>
<dbReference type="Pfam" id="PF00183">
    <property type="entry name" value="HSP90"/>
    <property type="match status" value="1"/>
</dbReference>
<comment type="subcellular location">
    <subcellularLocation>
        <location evidence="1 10">Cytoplasm</location>
    </subcellularLocation>
</comment>
<dbReference type="Gene3D" id="3.30.565.10">
    <property type="entry name" value="Histidine kinase-like ATPase, C-terminal domain"/>
    <property type="match status" value="1"/>
</dbReference>
<dbReference type="PRINTS" id="PR00775">
    <property type="entry name" value="HEATSHOCK90"/>
</dbReference>
<dbReference type="InterPro" id="IPR001404">
    <property type="entry name" value="Hsp90_fam"/>
</dbReference>
<comment type="subunit">
    <text evidence="10">Homodimer.</text>
</comment>
<dbReference type="FunFam" id="3.30.565.10:FF:000009">
    <property type="entry name" value="Molecular chaperone HtpG"/>
    <property type="match status" value="1"/>
</dbReference>
<dbReference type="Gene3D" id="1.20.120.790">
    <property type="entry name" value="Heat shock protein 90, C-terminal domain"/>
    <property type="match status" value="1"/>
</dbReference>
<dbReference type="HAMAP" id="MF_00505">
    <property type="entry name" value="HSP90"/>
    <property type="match status" value="1"/>
</dbReference>
<evidence type="ECO:0000256" key="5">
    <source>
        <dbReference type="ARBA" id="ARBA00022840"/>
    </source>
</evidence>
<comment type="caution">
    <text evidence="10">Lacks conserved residue(s) required for the propagation of feature annotation.</text>
</comment>
<evidence type="ECO:0000256" key="3">
    <source>
        <dbReference type="ARBA" id="ARBA00022490"/>
    </source>
</evidence>
<dbReference type="SUPFAM" id="SSF55874">
    <property type="entry name" value="ATPase domain of HSP90 chaperone/DNA topoisomerase II/histidine kinase"/>
    <property type="match status" value="1"/>
</dbReference>
<comment type="function">
    <text evidence="8 10">Molecular chaperone. Has ATPase activity.</text>
</comment>
<keyword evidence="7 10" id="KW-0143">Chaperone</keyword>
<dbReference type="SUPFAM" id="SSF110942">
    <property type="entry name" value="HSP90 C-terminal domain"/>
    <property type="match status" value="1"/>
</dbReference>
<evidence type="ECO:0000256" key="9">
    <source>
        <dbReference type="ARBA" id="ARBA00070675"/>
    </source>
</evidence>
<feature type="region of interest" description="C" evidence="10">
    <location>
        <begin position="547"/>
        <end position="621"/>
    </location>
</feature>
<dbReference type="CDD" id="cd16927">
    <property type="entry name" value="HATPase_Hsp90-like"/>
    <property type="match status" value="1"/>
</dbReference>
<sequence length="621" mass="70567">MSKREFQTEVSQLLQLIIHSLYSHPEIFLRELVSNSSDALDKLRHLTLTDEAYKALPFNPRIDLDLDEEKKTLTISDTGIGMNEEDLTSNLGTIARSGTKNFLSQLSGDAKKDSNLIGQFGVGFYSVFMVADKVEVVSRKAGEEQAWRWVSDGKTGFDVEPAERDVAGTTLVIHFNDEGAQYANSWRLQEIVKKYSNHIAFPIFLTYDKSEWNEAEKKSDKVRTTEQVNAASALWRRPKSELTDEDYKELYKSVSGGWDDPLFWFHTKAEGSLEYTTLFYIPAKAPLDLYNAEYKVGVKLYVKRVFIMDDAKELLPQYLRFVRGIIDSEDLPLNVSREILQQNKMLTTIRTASVKKILSELKNIAANQPEEYLKFIAEYNRPLKEGLYGDYANRETLLELVRFKSTKVEGLTSLAEVKSRMKEDQKSIYYITGGAESLLRTSPLLEIYKKKDVEVLILDDDFDEVIFSGVEKYGEIDMKAVNKSSTSEDLKSEDEADKSESLKPLIEMLKKTLGDRVKDVRASVRLADSPSCIVSDEEEPSLKMQQMMRAMGQKDLPALKPTLEINPDHEIVKKLLARSDDSVAQDAAWLLFDQALLMEGVTIQDPAAFVQRLNRVLNLSV</sequence>
<comment type="similarity">
    <text evidence="2 10">Belongs to the heat shock protein 90 family.</text>
</comment>
<feature type="domain" description="Histidine kinase/HSP90-like ATPase" evidence="12">
    <location>
        <begin position="24"/>
        <end position="179"/>
    </location>
</feature>
<dbReference type="GO" id="GO:0016887">
    <property type="term" value="F:ATP hydrolysis activity"/>
    <property type="evidence" value="ECO:0007669"/>
    <property type="project" value="InterPro"/>
</dbReference>
<dbReference type="Gene3D" id="3.30.230.80">
    <property type="match status" value="1"/>
</dbReference>
<evidence type="ECO:0000256" key="10">
    <source>
        <dbReference type="HAMAP-Rule" id="MF_00505"/>
    </source>
</evidence>
<reference evidence="13" key="1">
    <citation type="submission" date="2020-08" db="EMBL/GenBank/DDBJ databases">
        <title>Genomic Encyclopedia of Type Strains, Phase IV (KMG-V): Genome sequencing to study the core and pangenomes of soil and plant-associated prokaryotes.</title>
        <authorList>
            <person name="Whitman W."/>
        </authorList>
    </citation>
    <scope>NUCLEOTIDE SEQUENCE [LARGE SCALE GENOMIC DNA]</scope>
    <source>
        <strain evidence="13">M8UP27</strain>
    </source>
</reference>
<evidence type="ECO:0000256" key="7">
    <source>
        <dbReference type="ARBA" id="ARBA00023186"/>
    </source>
</evidence>
<evidence type="ECO:0000256" key="1">
    <source>
        <dbReference type="ARBA" id="ARBA00004496"/>
    </source>
</evidence>
<feature type="binding site" evidence="11">
    <location>
        <begin position="97"/>
        <end position="98"/>
    </location>
    <ligand>
        <name>ATP</name>
        <dbReference type="ChEBI" id="CHEBI:30616"/>
    </ligand>
</feature>
<organism evidence="13 14">
    <name type="scientific">Tunturiibacter empetritectus</name>
    <dbReference type="NCBI Taxonomy" id="3069691"/>
    <lineage>
        <taxon>Bacteria</taxon>
        <taxon>Pseudomonadati</taxon>
        <taxon>Acidobacteriota</taxon>
        <taxon>Terriglobia</taxon>
        <taxon>Terriglobales</taxon>
        <taxon>Acidobacteriaceae</taxon>
        <taxon>Tunturiibacter</taxon>
    </lineage>
</organism>
<dbReference type="InterPro" id="IPR036890">
    <property type="entry name" value="HATPase_C_sf"/>
</dbReference>
<feature type="binding site" evidence="11">
    <location>
        <position position="82"/>
    </location>
    <ligand>
        <name>ATP</name>
        <dbReference type="ChEBI" id="CHEBI:30616"/>
    </ligand>
</feature>
<dbReference type="EMBL" id="JACHDY010000001">
    <property type="protein sequence ID" value="MBB5315800.1"/>
    <property type="molecule type" value="Genomic_DNA"/>
</dbReference>
<keyword evidence="4 10" id="KW-0547">Nucleotide-binding</keyword>
<proteinExistence type="inferred from homology"/>
<accession>A0A7W8IEP9</accession>
<feature type="binding site" evidence="11">
    <location>
        <position position="337"/>
    </location>
    <ligand>
        <name>ATP</name>
        <dbReference type="ChEBI" id="CHEBI:30616"/>
    </ligand>
</feature>
<dbReference type="InterPro" id="IPR020568">
    <property type="entry name" value="Ribosomal_Su5_D2-typ_SF"/>
</dbReference>
<keyword evidence="6 10" id="KW-0346">Stress response</keyword>
<dbReference type="NCBIfam" id="NF003555">
    <property type="entry name" value="PRK05218.1"/>
    <property type="match status" value="1"/>
</dbReference>
<feature type="binding site" evidence="11">
    <location>
        <position position="77"/>
    </location>
    <ligand>
        <name>ATP</name>
        <dbReference type="ChEBI" id="CHEBI:30616"/>
    </ligand>
</feature>
<evidence type="ECO:0000256" key="2">
    <source>
        <dbReference type="ARBA" id="ARBA00008239"/>
    </source>
</evidence>
<dbReference type="GO" id="GO:0005524">
    <property type="term" value="F:ATP binding"/>
    <property type="evidence" value="ECO:0007669"/>
    <property type="project" value="UniProtKB-UniRule"/>
</dbReference>
<feature type="binding site" evidence="11">
    <location>
        <begin position="119"/>
        <end position="124"/>
    </location>
    <ligand>
        <name>ATP</name>
        <dbReference type="ChEBI" id="CHEBI:30616"/>
    </ligand>
</feature>
<dbReference type="Proteomes" id="UP000568106">
    <property type="component" value="Unassembled WGS sequence"/>
</dbReference>
<protein>
    <recommendedName>
        <fullName evidence="9 10">Chaperone protein HtpG</fullName>
    </recommendedName>
    <alternativeName>
        <fullName evidence="10">Heat shock protein HtpG</fullName>
    </alternativeName>
    <alternativeName>
        <fullName evidence="10">High temperature protein G</fullName>
    </alternativeName>
</protein>
<dbReference type="SMART" id="SM00387">
    <property type="entry name" value="HATPase_c"/>
    <property type="match status" value="1"/>
</dbReference>
<dbReference type="Pfam" id="PF13589">
    <property type="entry name" value="HATPase_c_3"/>
    <property type="match status" value="1"/>
</dbReference>
<feature type="binding site" evidence="11">
    <location>
        <position position="90"/>
    </location>
    <ligand>
        <name>ATP</name>
        <dbReference type="ChEBI" id="CHEBI:30616"/>
    </ligand>
</feature>
<dbReference type="GO" id="GO:0051082">
    <property type="term" value="F:unfolded protein binding"/>
    <property type="evidence" value="ECO:0007669"/>
    <property type="project" value="UniProtKB-UniRule"/>
</dbReference>
<dbReference type="PANTHER" id="PTHR11528">
    <property type="entry name" value="HEAT SHOCK PROTEIN 90 FAMILY MEMBER"/>
    <property type="match status" value="1"/>
</dbReference>
<evidence type="ECO:0000256" key="11">
    <source>
        <dbReference type="PIRSR" id="PIRSR002583-1"/>
    </source>
</evidence>
<dbReference type="InterPro" id="IPR037196">
    <property type="entry name" value="HSP90_C"/>
</dbReference>